<keyword evidence="2" id="KW-1185">Reference proteome</keyword>
<gene>
    <name evidence="1" type="ORF">MNO81_06450</name>
</gene>
<accession>A0ABT6GM00</accession>
<dbReference type="InterPro" id="IPR027417">
    <property type="entry name" value="P-loop_NTPase"/>
</dbReference>
<comment type="caution">
    <text evidence="1">The sequence shown here is derived from an EMBL/GenBank/DDBJ whole genome shotgun (WGS) entry which is preliminary data.</text>
</comment>
<dbReference type="SUPFAM" id="SSF52540">
    <property type="entry name" value="P-loop containing nucleoside triphosphate hydrolases"/>
    <property type="match status" value="1"/>
</dbReference>
<protein>
    <submittedName>
        <fullName evidence="1">Uncharacterized protein</fullName>
    </submittedName>
</protein>
<sequence length="326" mass="34727">MEAAEIFVDVLTQFAEQSRNPRLAPIIRRAAAPVGVAVCGRRGVGRNTVAAALADAGVAVRADAADVTVLVVAETLKPEDLIVANRSDKPTVVILNKADLSAFGDAGPLATAQRHATALRALTDAPTVPVVGLLARAELDEELMTALQTLVDAPADLTSTDAFVHSDHPLSAETRNRLLDVLDRFGIAHAVLAVEGGADLAAVRALLRRTSRIDEAVAQVAAAGAAIRYRRVRAGIDELRSLAMRSDDRQLAEFLVTDDMVLAVMGAAVEAVEADGVRVDRGDDPAAHRRRAVHWRRYGCGPVNALHRRYSADICRGSLRLLGRSR</sequence>
<dbReference type="Proteomes" id="UP001154266">
    <property type="component" value="Unassembled WGS sequence"/>
</dbReference>
<proteinExistence type="predicted"/>
<dbReference type="RefSeq" id="WP_179964841.1">
    <property type="nucleotide sequence ID" value="NZ_JACKRT010000656.1"/>
</dbReference>
<dbReference type="EMBL" id="JAKZMO010000004">
    <property type="protein sequence ID" value="MDG5482435.1"/>
    <property type="molecule type" value="Genomic_DNA"/>
</dbReference>
<evidence type="ECO:0000313" key="2">
    <source>
        <dbReference type="Proteomes" id="UP001154266"/>
    </source>
</evidence>
<evidence type="ECO:0000313" key="1">
    <source>
        <dbReference type="EMBL" id="MDG5482435.1"/>
    </source>
</evidence>
<reference evidence="1" key="1">
    <citation type="journal article" date="2023" name="Environ. Microbiol.">
        <title>The 2-methylpropene degradation pathway in Mycobacteriaceae family strains.</title>
        <authorList>
            <person name="Helbich S."/>
            <person name="Barrantes I."/>
            <person name="Dos Anjos Borges L.G."/>
            <person name="Pieper D.H."/>
            <person name="Vainshtein Y."/>
            <person name="Sohn K."/>
            <person name="Engesser K.H."/>
        </authorList>
    </citation>
    <scope>NUCLEOTIDE SEQUENCE</scope>
    <source>
        <strain evidence="1">IBE100</strain>
    </source>
</reference>
<name>A0ABT6GM00_MYCGU</name>
<organism evidence="1 2">
    <name type="scientific">Mycolicibacterium gadium</name>
    <name type="common">Mycobacterium gadium</name>
    <dbReference type="NCBI Taxonomy" id="1794"/>
    <lineage>
        <taxon>Bacteria</taxon>
        <taxon>Bacillati</taxon>
        <taxon>Actinomycetota</taxon>
        <taxon>Actinomycetes</taxon>
        <taxon>Mycobacteriales</taxon>
        <taxon>Mycobacteriaceae</taxon>
        <taxon>Mycolicibacterium</taxon>
    </lineage>
</organism>